<comment type="similarity">
    <text evidence="1">Belongs to the short-chain dehydrogenases/reductases (SDR) family.</text>
</comment>
<keyword evidence="4" id="KW-1185">Reference proteome</keyword>
<dbReference type="Pfam" id="PF13561">
    <property type="entry name" value="adh_short_C2"/>
    <property type="match status" value="1"/>
</dbReference>
<dbReference type="PRINTS" id="PR00081">
    <property type="entry name" value="GDHRDH"/>
</dbReference>
<dbReference type="PANTHER" id="PTHR43669:SF3">
    <property type="entry name" value="ALCOHOL DEHYDROGENASE, PUTATIVE (AFU_ORTHOLOGUE AFUA_3G03445)-RELATED"/>
    <property type="match status" value="1"/>
</dbReference>
<evidence type="ECO:0000313" key="4">
    <source>
        <dbReference type="Proteomes" id="UP000432015"/>
    </source>
</evidence>
<dbReference type="CDD" id="cd05233">
    <property type="entry name" value="SDR_c"/>
    <property type="match status" value="1"/>
</dbReference>
<dbReference type="InterPro" id="IPR002347">
    <property type="entry name" value="SDR_fam"/>
</dbReference>
<dbReference type="PANTHER" id="PTHR43669">
    <property type="entry name" value="5-KETO-D-GLUCONATE 5-REDUCTASE"/>
    <property type="match status" value="1"/>
</dbReference>
<dbReference type="AlphaFoldDB" id="A0A7K1L979"/>
<protein>
    <submittedName>
        <fullName evidence="3">SDR family oxidoreductase</fullName>
    </submittedName>
</protein>
<dbReference type="InterPro" id="IPR036291">
    <property type="entry name" value="NAD(P)-bd_dom_sf"/>
</dbReference>
<evidence type="ECO:0000256" key="2">
    <source>
        <dbReference type="ARBA" id="ARBA00023002"/>
    </source>
</evidence>
<dbReference type="GO" id="GO:0016491">
    <property type="term" value="F:oxidoreductase activity"/>
    <property type="evidence" value="ECO:0007669"/>
    <property type="project" value="UniProtKB-KW"/>
</dbReference>
<dbReference type="Proteomes" id="UP000432015">
    <property type="component" value="Unassembled WGS sequence"/>
</dbReference>
<name>A0A7K1L979_9ACTN</name>
<organism evidence="3 4">
    <name type="scientific">Actinomadura litoris</name>
    <dbReference type="NCBI Taxonomy" id="2678616"/>
    <lineage>
        <taxon>Bacteria</taxon>
        <taxon>Bacillati</taxon>
        <taxon>Actinomycetota</taxon>
        <taxon>Actinomycetes</taxon>
        <taxon>Streptosporangiales</taxon>
        <taxon>Thermomonosporaceae</taxon>
        <taxon>Actinomadura</taxon>
    </lineage>
</organism>
<dbReference type="EMBL" id="WOFH01000012">
    <property type="protein sequence ID" value="MUN40974.1"/>
    <property type="molecule type" value="Genomic_DNA"/>
</dbReference>
<sequence length="260" mass="26748">MMLNGKNAVIYGAGGAVGTGIAKAFAREGAHVFLTGRTRDRLDRLAKEIAAEGGRADAAVVDALDEDAVDAHARSVADRGGLHISLNLVNRGDAQGMPLATMATADFTRAITKGITTTFITSRAAVRHMAEQGSGVILAFNSGSAHGSPMMGSTGPADAAIDAYIRNLAQEVGASGVRVLGLWAAGIPETLTPELLGSVNSEMRVDSAALRGILDNLDGMRILKRSPSLAEVAEVAVFLASDRASAITGTFVNATQMFAG</sequence>
<reference evidence="3 4" key="1">
    <citation type="submission" date="2019-11" db="EMBL/GenBank/DDBJ databases">
        <authorList>
            <person name="Cao P."/>
        </authorList>
    </citation>
    <scope>NUCLEOTIDE SEQUENCE [LARGE SCALE GENOMIC DNA]</scope>
    <source>
        <strain evidence="3 4">NEAU-AAG5</strain>
    </source>
</reference>
<comment type="caution">
    <text evidence="3">The sequence shown here is derived from an EMBL/GenBank/DDBJ whole genome shotgun (WGS) entry which is preliminary data.</text>
</comment>
<gene>
    <name evidence="3" type="ORF">GNZ18_30865</name>
</gene>
<evidence type="ECO:0000256" key="1">
    <source>
        <dbReference type="ARBA" id="ARBA00006484"/>
    </source>
</evidence>
<dbReference type="Gene3D" id="3.40.50.720">
    <property type="entry name" value="NAD(P)-binding Rossmann-like Domain"/>
    <property type="match status" value="1"/>
</dbReference>
<evidence type="ECO:0000313" key="3">
    <source>
        <dbReference type="EMBL" id="MUN40974.1"/>
    </source>
</evidence>
<accession>A0A7K1L979</accession>
<proteinExistence type="inferred from homology"/>
<dbReference type="SUPFAM" id="SSF51735">
    <property type="entry name" value="NAD(P)-binding Rossmann-fold domains"/>
    <property type="match status" value="1"/>
</dbReference>
<keyword evidence="2" id="KW-0560">Oxidoreductase</keyword>